<feature type="transmembrane region" description="Helical" evidence="1">
    <location>
        <begin position="20"/>
        <end position="48"/>
    </location>
</feature>
<dbReference type="RefSeq" id="WP_243920307.1">
    <property type="nucleotide sequence ID" value="NZ_JALHLG010000011.1"/>
</dbReference>
<comment type="caution">
    <text evidence="2">The sequence shown here is derived from an EMBL/GenBank/DDBJ whole genome shotgun (WGS) entry which is preliminary data.</text>
</comment>
<sequence>MSSQQAPRRKPFTGKHMTLILVGGFGIVFGVNFLMAGLATSTFGGIVVENSYVASQHFNRWLDEAAKEKALGWKVDVERRADGHLAAALSGVPAYPTVKAVARHPLGRKDDIALTFDKHADGTYVSDKALPEGRWILRFDIEADGKSWRGEDQVEGLEVMGQPVP</sequence>
<reference evidence="2 3" key="1">
    <citation type="submission" date="2022-04" db="EMBL/GenBank/DDBJ databases">
        <title>Identification of a novel bacterium isolated from mangrove sediments.</title>
        <authorList>
            <person name="Pan X."/>
        </authorList>
    </citation>
    <scope>NUCLEOTIDE SEQUENCE [LARGE SCALE GENOMIC DNA]</scope>
    <source>
        <strain evidence="2 3">B2638</strain>
    </source>
</reference>
<keyword evidence="1" id="KW-0472">Membrane</keyword>
<organism evidence="2 3">
    <name type="scientific">Novosphingobium beihaiensis</name>
    <dbReference type="NCBI Taxonomy" id="2930389"/>
    <lineage>
        <taxon>Bacteria</taxon>
        <taxon>Pseudomonadati</taxon>
        <taxon>Pseudomonadota</taxon>
        <taxon>Alphaproteobacteria</taxon>
        <taxon>Sphingomonadales</taxon>
        <taxon>Sphingomonadaceae</taxon>
        <taxon>Novosphingobium</taxon>
    </lineage>
</organism>
<dbReference type="EMBL" id="JALHLG010000011">
    <property type="protein sequence ID" value="MCJ2187079.1"/>
    <property type="molecule type" value="Genomic_DNA"/>
</dbReference>
<protein>
    <submittedName>
        <fullName evidence="2">FixH family protein</fullName>
    </submittedName>
</protein>
<evidence type="ECO:0000313" key="2">
    <source>
        <dbReference type="EMBL" id="MCJ2187079.1"/>
    </source>
</evidence>
<dbReference type="InterPro" id="IPR008620">
    <property type="entry name" value="FixH"/>
</dbReference>
<keyword evidence="1" id="KW-1133">Transmembrane helix</keyword>
<evidence type="ECO:0000256" key="1">
    <source>
        <dbReference type="SAM" id="Phobius"/>
    </source>
</evidence>
<name>A0ABT0BR00_9SPHN</name>
<proteinExistence type="predicted"/>
<evidence type="ECO:0000313" key="3">
    <source>
        <dbReference type="Proteomes" id="UP001202281"/>
    </source>
</evidence>
<gene>
    <name evidence="2" type="ORF">MTR66_09665</name>
</gene>
<accession>A0ABT0BR00</accession>
<keyword evidence="1" id="KW-0812">Transmembrane</keyword>
<dbReference type="Proteomes" id="UP001202281">
    <property type="component" value="Unassembled WGS sequence"/>
</dbReference>
<dbReference type="Pfam" id="PF05751">
    <property type="entry name" value="FixH"/>
    <property type="match status" value="1"/>
</dbReference>
<keyword evidence="3" id="KW-1185">Reference proteome</keyword>